<evidence type="ECO:0000313" key="1">
    <source>
        <dbReference type="EMBL" id="KAK4783216.1"/>
    </source>
</evidence>
<comment type="caution">
    <text evidence="1">The sequence shown here is derived from an EMBL/GenBank/DDBJ whole genome shotgun (WGS) entry which is preliminary data.</text>
</comment>
<gene>
    <name evidence="1" type="ORF">SAY86_007590</name>
</gene>
<dbReference type="Proteomes" id="UP001346149">
    <property type="component" value="Unassembled WGS sequence"/>
</dbReference>
<dbReference type="PANTHER" id="PTHR35133">
    <property type="entry name" value="PROTEIN EFFECTOR OF TRANSCRIPTION 2-RELATED"/>
    <property type="match status" value="1"/>
</dbReference>
<evidence type="ECO:0008006" key="3">
    <source>
        <dbReference type="Google" id="ProtNLM"/>
    </source>
</evidence>
<proteinExistence type="predicted"/>
<keyword evidence="2" id="KW-1185">Reference proteome</keyword>
<organism evidence="1 2">
    <name type="scientific">Trapa natans</name>
    <name type="common">Water chestnut</name>
    <dbReference type="NCBI Taxonomy" id="22666"/>
    <lineage>
        <taxon>Eukaryota</taxon>
        <taxon>Viridiplantae</taxon>
        <taxon>Streptophyta</taxon>
        <taxon>Embryophyta</taxon>
        <taxon>Tracheophyta</taxon>
        <taxon>Spermatophyta</taxon>
        <taxon>Magnoliopsida</taxon>
        <taxon>eudicotyledons</taxon>
        <taxon>Gunneridae</taxon>
        <taxon>Pentapetalae</taxon>
        <taxon>rosids</taxon>
        <taxon>malvids</taxon>
        <taxon>Myrtales</taxon>
        <taxon>Lythraceae</taxon>
        <taxon>Trapa</taxon>
    </lineage>
</organism>
<dbReference type="GO" id="GO:0006355">
    <property type="term" value="P:regulation of DNA-templated transcription"/>
    <property type="evidence" value="ECO:0007669"/>
    <property type="project" value="InterPro"/>
</dbReference>
<sequence length="514" mass="57186">MGSRDTSPIAVTTTRLRREDCGRTKHDSAFSDWKVLIGPSDWEDYAVGKEGAGRYRVHNLPASSSPGLYELGAAISHTKSGREIKKLNPSNIIVVYIGQADCVRTRLQHYGRTGSHLGNVPSSTHENQKTCTNEPGLFSDILLRSYSIVFRWTPMINKEAAVSMETLLLDTFDYAWNKSSNGARRPHDIIQKLEEASSTTYRVSSIAKNLLPFLQKKVGIRIQNKLPSPEKQNDLPFEEKKGFLPAIFKFSRSHPRVVLDRSRIHEDGTGFCGVYFGDGNICRMPPVKGRKRCTQHKGMKANIQSQSVDLSEQVFTDQGLNDLVSHPKKVQVDLLNLPATESFTPAICGVSLGDGNICRTPPVKGKKRCALHKGMRTNIRPQDLMPHHPLNLLGTRSFTPVTCGFNLGDGSSCRKPPTRGRKRCSEHKGRRIVAIDVMSCQSPEVNCEHKMGQNIPNTIVIRKTEAQFLPKNSDPSNNPAICGEDHGDGTFCARQPARGRVRCNDHKGMRVRRA</sequence>
<reference evidence="1 2" key="1">
    <citation type="journal article" date="2023" name="Hortic Res">
        <title>Pangenome of water caltrop reveals structural variations and asymmetric subgenome divergence after allopolyploidization.</title>
        <authorList>
            <person name="Zhang X."/>
            <person name="Chen Y."/>
            <person name="Wang L."/>
            <person name="Yuan Y."/>
            <person name="Fang M."/>
            <person name="Shi L."/>
            <person name="Lu R."/>
            <person name="Comes H.P."/>
            <person name="Ma Y."/>
            <person name="Chen Y."/>
            <person name="Huang G."/>
            <person name="Zhou Y."/>
            <person name="Zheng Z."/>
            <person name="Qiu Y."/>
        </authorList>
    </citation>
    <scope>NUCLEOTIDE SEQUENCE [LARGE SCALE GENOMIC DNA]</scope>
    <source>
        <strain evidence="1">F231</strain>
    </source>
</reference>
<dbReference type="PANTHER" id="PTHR35133:SF1">
    <property type="entry name" value="PROTEIN EFFECTOR OF TRANSCRIPTION 2-RELATED"/>
    <property type="match status" value="1"/>
</dbReference>
<dbReference type="InterPro" id="IPR038909">
    <property type="entry name" value="Effector_transcript"/>
</dbReference>
<protein>
    <recommendedName>
        <fullName evidence="3">Protein EFFECTOR OF TRANSCRIPTION 2-like</fullName>
    </recommendedName>
</protein>
<dbReference type="AlphaFoldDB" id="A0AAN7LM28"/>
<dbReference type="EMBL" id="JAXQNO010000015">
    <property type="protein sequence ID" value="KAK4783216.1"/>
    <property type="molecule type" value="Genomic_DNA"/>
</dbReference>
<evidence type="ECO:0000313" key="2">
    <source>
        <dbReference type="Proteomes" id="UP001346149"/>
    </source>
</evidence>
<accession>A0AAN7LM28</accession>
<name>A0AAN7LM28_TRANT</name>
<dbReference type="GO" id="GO:0003677">
    <property type="term" value="F:DNA binding"/>
    <property type="evidence" value="ECO:0007669"/>
    <property type="project" value="InterPro"/>
</dbReference>
<dbReference type="Pfam" id="PF19239">
    <property type="entry name" value="GIY_YIG_domain"/>
    <property type="match status" value="1"/>
</dbReference>